<dbReference type="NCBIfam" id="TIGR00967">
    <property type="entry name" value="3a0501s007"/>
    <property type="match status" value="1"/>
</dbReference>
<keyword evidence="14" id="KW-1185">Reference proteome</keyword>
<keyword evidence="5 9" id="KW-0653">Protein transport</keyword>
<comment type="function">
    <text evidence="9 10">The central subunit of the protein translocation channel SecYEG. Consists of two halves formed by TMs 1-5 and 6-10. These two domains form a lateral gate at the front which open onto the bilayer between TMs 2 and 7, and are clamped together by SecE at the back. The channel is closed by both a pore ring composed of hydrophobic SecY resides and a short helix (helix 2A) on the extracellular side of the membrane which forms a plug. The plug probably moves laterally to allow the channel to open. The ring and the pore may move independently.</text>
</comment>
<dbReference type="InterPro" id="IPR023201">
    <property type="entry name" value="SecY_dom_sf"/>
</dbReference>
<dbReference type="InterPro" id="IPR002208">
    <property type="entry name" value="SecY/SEC61-alpha"/>
</dbReference>
<evidence type="ECO:0000256" key="6">
    <source>
        <dbReference type="ARBA" id="ARBA00022989"/>
    </source>
</evidence>
<comment type="subcellular location">
    <subcellularLocation>
        <location evidence="9">Cell membrane</location>
        <topology evidence="9">Multi-pass membrane protein</topology>
    </subcellularLocation>
    <subcellularLocation>
        <location evidence="1 11">Membrane</location>
        <topology evidence="1 11">Multi-pass membrane protein</topology>
    </subcellularLocation>
</comment>
<dbReference type="Proteomes" id="UP001372526">
    <property type="component" value="Unassembled WGS sequence"/>
</dbReference>
<keyword evidence="3 9" id="KW-0813">Transport</keyword>
<keyword evidence="9" id="KW-1003">Cell membrane</keyword>
<dbReference type="PROSITE" id="PS00755">
    <property type="entry name" value="SECY_1"/>
    <property type="match status" value="1"/>
</dbReference>
<proteinExistence type="inferred from homology"/>
<evidence type="ECO:0000313" key="13">
    <source>
        <dbReference type="EMBL" id="MEI4802912.1"/>
    </source>
</evidence>
<evidence type="ECO:0000256" key="9">
    <source>
        <dbReference type="HAMAP-Rule" id="MF_01465"/>
    </source>
</evidence>
<comment type="similarity">
    <text evidence="2 9 12">Belongs to the SecY/SEC61-alpha family.</text>
</comment>
<protein>
    <recommendedName>
        <fullName evidence="9 10">Protein translocase subunit SecY</fullName>
    </recommendedName>
</protein>
<dbReference type="PRINTS" id="PR00303">
    <property type="entry name" value="SECYTRNLCASE"/>
</dbReference>
<feature type="transmembrane region" description="Helical" evidence="9">
    <location>
        <begin position="364"/>
        <end position="386"/>
    </location>
</feature>
<feature type="transmembrane region" description="Helical" evidence="9">
    <location>
        <begin position="178"/>
        <end position="199"/>
    </location>
</feature>
<dbReference type="SUPFAM" id="SSF103491">
    <property type="entry name" value="Preprotein translocase SecY subunit"/>
    <property type="match status" value="1"/>
</dbReference>
<keyword evidence="8 9" id="KW-0472">Membrane</keyword>
<dbReference type="EMBL" id="JBAWSX010000010">
    <property type="protein sequence ID" value="MEI4802912.1"/>
    <property type="molecule type" value="Genomic_DNA"/>
</dbReference>
<evidence type="ECO:0000256" key="2">
    <source>
        <dbReference type="ARBA" id="ARBA00005751"/>
    </source>
</evidence>
<accession>A0ABU8FJQ3</accession>
<dbReference type="PROSITE" id="PS00756">
    <property type="entry name" value="SECY_2"/>
    <property type="match status" value="1"/>
</dbReference>
<organism evidence="13 14">
    <name type="scientific">Bacillus bruguierae</name>
    <dbReference type="NCBI Taxonomy" id="3127667"/>
    <lineage>
        <taxon>Bacteria</taxon>
        <taxon>Bacillati</taxon>
        <taxon>Bacillota</taxon>
        <taxon>Bacilli</taxon>
        <taxon>Bacillales</taxon>
        <taxon>Bacillaceae</taxon>
        <taxon>Bacillus</taxon>
    </lineage>
</organism>
<evidence type="ECO:0000256" key="5">
    <source>
        <dbReference type="ARBA" id="ARBA00022927"/>
    </source>
</evidence>
<evidence type="ECO:0000313" key="14">
    <source>
        <dbReference type="Proteomes" id="UP001372526"/>
    </source>
</evidence>
<feature type="transmembrane region" description="Helical" evidence="9">
    <location>
        <begin position="392"/>
        <end position="411"/>
    </location>
</feature>
<evidence type="ECO:0000256" key="11">
    <source>
        <dbReference type="RuleBase" id="RU003484"/>
    </source>
</evidence>
<evidence type="ECO:0000256" key="4">
    <source>
        <dbReference type="ARBA" id="ARBA00022692"/>
    </source>
</evidence>
<feature type="transmembrane region" description="Helical" evidence="9">
    <location>
        <begin position="148"/>
        <end position="166"/>
    </location>
</feature>
<evidence type="ECO:0000256" key="10">
    <source>
        <dbReference type="RuleBase" id="RU000537"/>
    </source>
</evidence>
<feature type="transmembrane region" description="Helical" evidence="9">
    <location>
        <begin position="115"/>
        <end position="136"/>
    </location>
</feature>
<evidence type="ECO:0000256" key="7">
    <source>
        <dbReference type="ARBA" id="ARBA00023010"/>
    </source>
</evidence>
<keyword evidence="4 9" id="KW-0812">Transmembrane</keyword>
<name>A0ABU8FJQ3_9BACI</name>
<gene>
    <name evidence="9 13" type="primary">secY</name>
    <name evidence="13" type="ORF">WAZ07_16650</name>
</gene>
<dbReference type="PIRSF" id="PIRSF004557">
    <property type="entry name" value="SecY"/>
    <property type="match status" value="1"/>
</dbReference>
<sequence>MFRTISNFMRVAEIRSKILFTLAMLIVFRIGTFIPVPHTNAEVLKLQDQTNILGMLNVFGGGALQNFSIFAVGITPYITASIIVQLLQMDVVPKFAEWAKQGEMGRKKSAQFTRYFTIVLAFIQSIGMSIGFNNMAGGQLITDPGLKTYLLIATVLTAGTAFLMWLGEQITANGVGNGISIIIFAGLVAGIPSIMNQIYLQQIHNAGDQLFMHIIKIALIILVILAIIVGVIYIQQANRKIPIQYAKASTGNNPYQGAKNTHLPLKVNSAGVIPVIFASAFLMTPRTIAQLFPSSAVSKWINTNLDYSHPVGMCLYLGLIIAFTYFYAFVQVNPEQMAENLKKQNGYVPGIRPGIMTEKYVTKILYRLTFIGAIFLGAISILPIIFTKISDLPASAQIGGTSLLIIVGVALETMKTLESQLVKRHYKGFIKKVN</sequence>
<evidence type="ECO:0000256" key="3">
    <source>
        <dbReference type="ARBA" id="ARBA00022448"/>
    </source>
</evidence>
<keyword evidence="6 9" id="KW-1133">Transmembrane helix</keyword>
<evidence type="ECO:0000256" key="1">
    <source>
        <dbReference type="ARBA" id="ARBA00004141"/>
    </source>
</evidence>
<feature type="transmembrane region" description="Helical" evidence="9">
    <location>
        <begin position="211"/>
        <end position="234"/>
    </location>
</feature>
<comment type="caution">
    <text evidence="13">The sequence shown here is derived from an EMBL/GenBank/DDBJ whole genome shotgun (WGS) entry which is preliminary data.</text>
</comment>
<dbReference type="InterPro" id="IPR026593">
    <property type="entry name" value="SecY"/>
</dbReference>
<dbReference type="HAMAP" id="MF_01465">
    <property type="entry name" value="SecY"/>
    <property type="match status" value="1"/>
</dbReference>
<feature type="transmembrane region" description="Helical" evidence="9">
    <location>
        <begin position="309"/>
        <end position="330"/>
    </location>
</feature>
<reference evidence="13 14" key="1">
    <citation type="submission" date="2024-01" db="EMBL/GenBank/DDBJ databases">
        <title>Seven novel Bacillus-like species.</title>
        <authorList>
            <person name="Liu G."/>
        </authorList>
    </citation>
    <scope>NUCLEOTIDE SEQUENCE [LARGE SCALE GENOMIC DNA]</scope>
    <source>
        <strain evidence="13 14">FJAT-51639</strain>
    </source>
</reference>
<dbReference type="RefSeq" id="WP_336473441.1">
    <property type="nucleotide sequence ID" value="NZ_JBAWSX010000010.1"/>
</dbReference>
<dbReference type="Pfam" id="PF00344">
    <property type="entry name" value="SecY"/>
    <property type="match status" value="1"/>
</dbReference>
<keyword evidence="7 9" id="KW-0811">Translocation</keyword>
<dbReference type="InterPro" id="IPR030659">
    <property type="entry name" value="SecY_CS"/>
</dbReference>
<evidence type="ECO:0000256" key="12">
    <source>
        <dbReference type="RuleBase" id="RU004349"/>
    </source>
</evidence>
<feature type="transmembrane region" description="Helical" evidence="9">
    <location>
        <begin position="269"/>
        <end position="289"/>
    </location>
</feature>
<evidence type="ECO:0000256" key="8">
    <source>
        <dbReference type="ARBA" id="ARBA00023136"/>
    </source>
</evidence>
<dbReference type="Gene3D" id="1.10.3370.10">
    <property type="entry name" value="SecY subunit domain"/>
    <property type="match status" value="1"/>
</dbReference>
<comment type="caution">
    <text evidence="9">Lacks conserved residue(s) required for the propagation of feature annotation.</text>
</comment>
<dbReference type="PANTHER" id="PTHR10906">
    <property type="entry name" value="SECY/SEC61-ALPHA FAMILY MEMBER"/>
    <property type="match status" value="1"/>
</dbReference>
<comment type="subunit">
    <text evidence="9">Component of the Sec protein translocase complex. Heterotrimer consisting of SecY, SecE and SecG subunits. The heterotrimers can form oligomers, although 1 heterotrimer is thought to be able to translocate proteins. Interacts with the ribosome. Interacts with SecDF, and other proteins may be involved. Interacts with SecA.</text>
</comment>